<dbReference type="InterPro" id="IPR058627">
    <property type="entry name" value="MdtA-like_C"/>
</dbReference>
<keyword evidence="1" id="KW-0813">Transport</keyword>
<evidence type="ECO:0000256" key="4">
    <source>
        <dbReference type="SAM" id="SignalP"/>
    </source>
</evidence>
<evidence type="ECO:0000259" key="5">
    <source>
        <dbReference type="Pfam" id="PF25967"/>
    </source>
</evidence>
<protein>
    <submittedName>
        <fullName evidence="6">Multidrug efflux pump subunit AcrA (Membrane-fusion protein)</fullName>
    </submittedName>
</protein>
<evidence type="ECO:0000256" key="2">
    <source>
        <dbReference type="SAM" id="Coils"/>
    </source>
</evidence>
<dbReference type="OrthoDB" id="7059230at2"/>
<keyword evidence="7" id="KW-1185">Reference proteome</keyword>
<keyword evidence="4" id="KW-0732">Signal</keyword>
<keyword evidence="2" id="KW-0175">Coiled coil</keyword>
<proteinExistence type="predicted"/>
<dbReference type="InterPro" id="IPR051909">
    <property type="entry name" value="MFP_Cation_Efflux"/>
</dbReference>
<feature type="chain" id="PRO_5021950655" evidence="4">
    <location>
        <begin position="24"/>
        <end position="370"/>
    </location>
</feature>
<evidence type="ECO:0000313" key="6">
    <source>
        <dbReference type="EMBL" id="TWH64592.1"/>
    </source>
</evidence>
<dbReference type="GO" id="GO:0015679">
    <property type="term" value="P:plasma membrane copper ion transport"/>
    <property type="evidence" value="ECO:0007669"/>
    <property type="project" value="TreeGrafter"/>
</dbReference>
<feature type="domain" description="Multidrug resistance protein MdtA-like C-terminal permuted SH3" evidence="5">
    <location>
        <begin position="308"/>
        <end position="360"/>
    </location>
</feature>
<dbReference type="PANTHER" id="PTHR30097:SF4">
    <property type="entry name" value="SLR6042 PROTEIN"/>
    <property type="match status" value="1"/>
</dbReference>
<dbReference type="AlphaFoldDB" id="A0A562I0W2"/>
<feature type="coiled-coil region" evidence="2">
    <location>
        <begin position="129"/>
        <end position="158"/>
    </location>
</feature>
<sequence length="370" mass="39045">MKSIPFLTTLLCSALVFTQPTQAGPGHDHGDSAPVANSNGPQRLPDGSLFVPKATQHQLGVRTFPVQQAELAQTLELNGTVVMDPSAGGKVQALLAGRIEASAKGLPSLGQRVKQGEVLAFIVASTGALERASQQAQIAALQADSALAEKNLARLRELSDSVPRKEIDAANANLNSIRAQITALKAGTQAREALIAPISGVIAASNVVAGQVVDVRDPIFEILDPTRLRIEALAYDPAQVQGIQGGYLALGEQQVPLNLVGSAHSLREQALPLLFRGEGTQQLTQLALGQKVQVFVQTARRISGFALPAAALMKNASNQSILWVKTNPERFEPRLVTFEVLDGVQIAVTSGLATGDRVVAQAAILINQIR</sequence>
<dbReference type="EMBL" id="VLKG01000008">
    <property type="protein sequence ID" value="TWH64592.1"/>
    <property type="molecule type" value="Genomic_DNA"/>
</dbReference>
<evidence type="ECO:0000313" key="7">
    <source>
        <dbReference type="Proteomes" id="UP000319627"/>
    </source>
</evidence>
<dbReference type="SUPFAM" id="SSF111369">
    <property type="entry name" value="HlyD-like secretion proteins"/>
    <property type="match status" value="1"/>
</dbReference>
<dbReference type="RefSeq" id="WP_144571962.1">
    <property type="nucleotide sequence ID" value="NZ_VLKG01000008.1"/>
</dbReference>
<reference evidence="6 7" key="1">
    <citation type="submission" date="2019-07" db="EMBL/GenBank/DDBJ databases">
        <title>Genomic Encyclopedia of Type Strains, Phase I: the one thousand microbial genomes (KMG-I) project.</title>
        <authorList>
            <person name="Kyrpides N."/>
        </authorList>
    </citation>
    <scope>NUCLEOTIDE SEQUENCE [LARGE SCALE GENOMIC DNA]</scope>
    <source>
        <strain evidence="6 7">DSM 375</strain>
    </source>
</reference>
<feature type="signal peptide" evidence="4">
    <location>
        <begin position="1"/>
        <end position="23"/>
    </location>
</feature>
<dbReference type="Pfam" id="PF25967">
    <property type="entry name" value="RND-MFP_C"/>
    <property type="match status" value="1"/>
</dbReference>
<evidence type="ECO:0000256" key="3">
    <source>
        <dbReference type="SAM" id="MobiDB-lite"/>
    </source>
</evidence>
<dbReference type="Gene3D" id="2.40.50.100">
    <property type="match status" value="1"/>
</dbReference>
<dbReference type="Gene3D" id="2.40.420.20">
    <property type="match status" value="1"/>
</dbReference>
<comment type="caution">
    <text evidence="6">The sequence shown here is derived from an EMBL/GenBank/DDBJ whole genome shotgun (WGS) entry which is preliminary data.</text>
</comment>
<dbReference type="GO" id="GO:0060003">
    <property type="term" value="P:copper ion export"/>
    <property type="evidence" value="ECO:0007669"/>
    <property type="project" value="TreeGrafter"/>
</dbReference>
<accession>A0A562I0W2</accession>
<dbReference type="Proteomes" id="UP000319627">
    <property type="component" value="Unassembled WGS sequence"/>
</dbReference>
<dbReference type="Gene3D" id="2.40.30.170">
    <property type="match status" value="1"/>
</dbReference>
<name>A0A562I0W2_9GAMM</name>
<gene>
    <name evidence="6" type="ORF">LX59_02262</name>
</gene>
<dbReference type="PANTHER" id="PTHR30097">
    <property type="entry name" value="CATION EFFLUX SYSTEM PROTEIN CUSB"/>
    <property type="match status" value="1"/>
</dbReference>
<organism evidence="6 7">
    <name type="scientific">Azomonas agilis</name>
    <dbReference type="NCBI Taxonomy" id="116849"/>
    <lineage>
        <taxon>Bacteria</taxon>
        <taxon>Pseudomonadati</taxon>
        <taxon>Pseudomonadota</taxon>
        <taxon>Gammaproteobacteria</taxon>
        <taxon>Pseudomonadales</taxon>
        <taxon>Pseudomonadaceae</taxon>
        <taxon>Azomonas</taxon>
    </lineage>
</organism>
<evidence type="ECO:0000256" key="1">
    <source>
        <dbReference type="ARBA" id="ARBA00022448"/>
    </source>
</evidence>
<dbReference type="GO" id="GO:0030313">
    <property type="term" value="C:cell envelope"/>
    <property type="evidence" value="ECO:0007669"/>
    <property type="project" value="TreeGrafter"/>
</dbReference>
<feature type="region of interest" description="Disordered" evidence="3">
    <location>
        <begin position="22"/>
        <end position="45"/>
    </location>
</feature>
<dbReference type="Gene3D" id="1.10.287.470">
    <property type="entry name" value="Helix hairpin bin"/>
    <property type="match status" value="1"/>
</dbReference>